<dbReference type="AlphaFoldDB" id="A0AB39RU39"/>
<keyword evidence="2" id="KW-0067">ATP-binding</keyword>
<dbReference type="Gene3D" id="3.30.565.10">
    <property type="entry name" value="Histidine kinase-like ATPase, C-terminal domain"/>
    <property type="match status" value="1"/>
</dbReference>
<dbReference type="CDD" id="cd16936">
    <property type="entry name" value="HATPase_RsbW-like"/>
    <property type="match status" value="1"/>
</dbReference>
<evidence type="ECO:0000313" key="2">
    <source>
        <dbReference type="EMBL" id="XDQ58096.1"/>
    </source>
</evidence>
<dbReference type="InterPro" id="IPR050267">
    <property type="entry name" value="Anti-sigma-factor_SerPK"/>
</dbReference>
<gene>
    <name evidence="2" type="ORF">AB5J53_43855</name>
</gene>
<evidence type="ECO:0000256" key="1">
    <source>
        <dbReference type="SAM" id="MobiDB-lite"/>
    </source>
</evidence>
<protein>
    <submittedName>
        <fullName evidence="2">ATP-binding protein</fullName>
    </submittedName>
</protein>
<dbReference type="SUPFAM" id="SSF55874">
    <property type="entry name" value="ATPase domain of HSP90 chaperone/DNA topoisomerase II/histidine kinase"/>
    <property type="match status" value="1"/>
</dbReference>
<feature type="region of interest" description="Disordered" evidence="1">
    <location>
        <begin position="66"/>
        <end position="92"/>
    </location>
</feature>
<keyword evidence="2" id="KW-0547">Nucleotide-binding</keyword>
<reference evidence="2" key="1">
    <citation type="submission" date="2024-07" db="EMBL/GenBank/DDBJ databases">
        <authorList>
            <person name="Yu S.T."/>
        </authorList>
    </citation>
    <scope>NUCLEOTIDE SEQUENCE</scope>
    <source>
        <strain evidence="2">R41</strain>
    </source>
</reference>
<proteinExistence type="predicted"/>
<dbReference type="GO" id="GO:0005524">
    <property type="term" value="F:ATP binding"/>
    <property type="evidence" value="ECO:0007669"/>
    <property type="project" value="UniProtKB-KW"/>
</dbReference>
<dbReference type="PANTHER" id="PTHR35526">
    <property type="entry name" value="ANTI-SIGMA-F FACTOR RSBW-RELATED"/>
    <property type="match status" value="1"/>
</dbReference>
<dbReference type="InterPro" id="IPR036890">
    <property type="entry name" value="HATPase_C_sf"/>
</dbReference>
<dbReference type="EMBL" id="CP163443">
    <property type="protein sequence ID" value="XDQ58096.1"/>
    <property type="molecule type" value="Genomic_DNA"/>
</dbReference>
<dbReference type="RefSeq" id="WP_369251153.1">
    <property type="nucleotide sequence ID" value="NZ_CP163443.1"/>
</dbReference>
<name>A0AB39RU39_9ACTN</name>
<sequence length="92" mass="9993">MSEVVTNGLVHGDSDVYVYVREFPERIRVEVRHSDPHLAKAVTVPREEDQAEGGRGLVIVSAPASAWGNSPSGRGKTVWFELPTPDTHGVDA</sequence>
<organism evidence="2">
    <name type="scientific">Streptomyces sp. R41</name>
    <dbReference type="NCBI Taxonomy" id="3238632"/>
    <lineage>
        <taxon>Bacteria</taxon>
        <taxon>Bacillati</taxon>
        <taxon>Actinomycetota</taxon>
        <taxon>Actinomycetes</taxon>
        <taxon>Kitasatosporales</taxon>
        <taxon>Streptomycetaceae</taxon>
        <taxon>Streptomyces</taxon>
    </lineage>
</organism>
<accession>A0AB39RU39</accession>
<dbReference type="PANTHER" id="PTHR35526:SF3">
    <property type="entry name" value="ANTI-SIGMA-F FACTOR RSBW"/>
    <property type="match status" value="1"/>
</dbReference>